<dbReference type="EC" id="2.7.13.3" evidence="2"/>
<keyword evidence="7" id="KW-0547">Nucleotide-binding</keyword>
<dbReference type="EMBL" id="JBHTCM010000028">
    <property type="protein sequence ID" value="MFC7335435.1"/>
    <property type="molecule type" value="Genomic_DNA"/>
</dbReference>
<gene>
    <name evidence="7" type="ORF">ACFQPS_19860</name>
</gene>
<dbReference type="NCBIfam" id="TIGR00229">
    <property type="entry name" value="sensory_box"/>
    <property type="match status" value="1"/>
</dbReference>
<evidence type="ECO:0000259" key="5">
    <source>
        <dbReference type="PROSITE" id="PS50112"/>
    </source>
</evidence>
<sequence length="505" mass="54131">MPASAALMDRAFQSARMAFFDFAPDPEQPPGGLAGALRWIGTRFGVRGLEEGGLRALADAVVAEDRAGFLDVFLPAGDVSRAGEFRIAHGDGRIVFVHFDVCAGGPGGDRAPHVFGTLHDVSDLRRFEALLNDAMREREMLLAVIDACPISIAVADARRPDTPLIYVNRIFQTLTGYDRAEVMGRNCRFLHGPGTDDVAVGVLHEAIRTGSRADVRLLNYRKDGSTFLNHLVLAPIHDETGTLSAYIGLQADVTDEARREEIDRQRQRVEALGRMMGGVAHEINNLLQPVTLMTEELMLRPHGAADTACLRTILDCALSARRIIGDLLAFSRPGGRETEVVDAAALLRDALVLVRKAVGPAIVIRFEDRAGPADIRADRTAFTQVLLNLASNAAAAMAGEGTIEVALALVPGGPSRSEPRPQVRLTVTDTGCGMDAALLERAFEPFFTTKPVGQGTGLGLSVAFGLVKEMGGEIILESMPGRGTTATVLLPAVQGKLEDGHDPRR</sequence>
<dbReference type="PRINTS" id="PR00344">
    <property type="entry name" value="BCTRLSENSOR"/>
</dbReference>
<dbReference type="PROSITE" id="PS50113">
    <property type="entry name" value="PAC"/>
    <property type="match status" value="2"/>
</dbReference>
<dbReference type="InterPro" id="IPR035965">
    <property type="entry name" value="PAS-like_dom_sf"/>
</dbReference>
<dbReference type="RefSeq" id="WP_377361055.1">
    <property type="nucleotide sequence ID" value="NZ_JBHTCM010000028.1"/>
</dbReference>
<evidence type="ECO:0000256" key="1">
    <source>
        <dbReference type="ARBA" id="ARBA00000085"/>
    </source>
</evidence>
<protein>
    <recommendedName>
        <fullName evidence="2">histidine kinase</fullName>
        <ecNumber evidence="2">2.7.13.3</ecNumber>
    </recommendedName>
</protein>
<dbReference type="Pfam" id="PF02518">
    <property type="entry name" value="HATPase_c"/>
    <property type="match status" value="1"/>
</dbReference>
<dbReference type="InterPro" id="IPR003594">
    <property type="entry name" value="HATPase_dom"/>
</dbReference>
<evidence type="ECO:0000313" key="7">
    <source>
        <dbReference type="EMBL" id="MFC7335435.1"/>
    </source>
</evidence>
<keyword evidence="7" id="KW-0067">ATP-binding</keyword>
<dbReference type="InterPro" id="IPR004358">
    <property type="entry name" value="Sig_transdc_His_kin-like_C"/>
</dbReference>
<dbReference type="InterPro" id="IPR001610">
    <property type="entry name" value="PAC"/>
</dbReference>
<evidence type="ECO:0000259" key="4">
    <source>
        <dbReference type="PROSITE" id="PS50109"/>
    </source>
</evidence>
<dbReference type="PROSITE" id="PS50112">
    <property type="entry name" value="PAS"/>
    <property type="match status" value="1"/>
</dbReference>
<dbReference type="CDD" id="cd00130">
    <property type="entry name" value="PAS"/>
    <property type="match status" value="1"/>
</dbReference>
<dbReference type="Gene3D" id="1.10.287.130">
    <property type="match status" value="1"/>
</dbReference>
<organism evidence="7 8">
    <name type="scientific">Rhodocista pekingensis</name>
    <dbReference type="NCBI Taxonomy" id="201185"/>
    <lineage>
        <taxon>Bacteria</taxon>
        <taxon>Pseudomonadati</taxon>
        <taxon>Pseudomonadota</taxon>
        <taxon>Alphaproteobacteria</taxon>
        <taxon>Rhodospirillales</taxon>
        <taxon>Azospirillaceae</taxon>
        <taxon>Rhodocista</taxon>
    </lineage>
</organism>
<name>A0ABW2L1F0_9PROT</name>
<dbReference type="CDD" id="cd00082">
    <property type="entry name" value="HisKA"/>
    <property type="match status" value="1"/>
</dbReference>
<evidence type="ECO:0000259" key="6">
    <source>
        <dbReference type="PROSITE" id="PS50113"/>
    </source>
</evidence>
<dbReference type="SUPFAM" id="SSF55785">
    <property type="entry name" value="PYP-like sensor domain (PAS domain)"/>
    <property type="match status" value="1"/>
</dbReference>
<dbReference type="Proteomes" id="UP001596456">
    <property type="component" value="Unassembled WGS sequence"/>
</dbReference>
<dbReference type="Pfam" id="PF00512">
    <property type="entry name" value="HisKA"/>
    <property type="match status" value="1"/>
</dbReference>
<evidence type="ECO:0000256" key="3">
    <source>
        <dbReference type="ARBA" id="ARBA00022553"/>
    </source>
</evidence>
<dbReference type="SUPFAM" id="SSF47384">
    <property type="entry name" value="Homodimeric domain of signal transducing histidine kinase"/>
    <property type="match status" value="1"/>
</dbReference>
<feature type="domain" description="PAC" evidence="6">
    <location>
        <begin position="81"/>
        <end position="133"/>
    </location>
</feature>
<evidence type="ECO:0000313" key="8">
    <source>
        <dbReference type="Proteomes" id="UP001596456"/>
    </source>
</evidence>
<proteinExistence type="predicted"/>
<dbReference type="Gene3D" id="3.30.565.10">
    <property type="entry name" value="Histidine kinase-like ATPase, C-terminal domain"/>
    <property type="match status" value="1"/>
</dbReference>
<dbReference type="InterPro" id="IPR005467">
    <property type="entry name" value="His_kinase_dom"/>
</dbReference>
<dbReference type="PANTHER" id="PTHR43065">
    <property type="entry name" value="SENSOR HISTIDINE KINASE"/>
    <property type="match status" value="1"/>
</dbReference>
<dbReference type="InterPro" id="IPR000014">
    <property type="entry name" value="PAS"/>
</dbReference>
<feature type="domain" description="Histidine kinase" evidence="4">
    <location>
        <begin position="278"/>
        <end position="494"/>
    </location>
</feature>
<dbReference type="InterPro" id="IPR036890">
    <property type="entry name" value="HATPase_C_sf"/>
</dbReference>
<reference evidence="8" key="1">
    <citation type="journal article" date="2019" name="Int. J. Syst. Evol. Microbiol.">
        <title>The Global Catalogue of Microorganisms (GCM) 10K type strain sequencing project: providing services to taxonomists for standard genome sequencing and annotation.</title>
        <authorList>
            <consortium name="The Broad Institute Genomics Platform"/>
            <consortium name="The Broad Institute Genome Sequencing Center for Infectious Disease"/>
            <person name="Wu L."/>
            <person name="Ma J."/>
        </authorList>
    </citation>
    <scope>NUCLEOTIDE SEQUENCE [LARGE SCALE GENOMIC DNA]</scope>
    <source>
        <strain evidence="8">CGMCC 1.16275</strain>
    </source>
</reference>
<evidence type="ECO:0000256" key="2">
    <source>
        <dbReference type="ARBA" id="ARBA00012438"/>
    </source>
</evidence>
<dbReference type="SUPFAM" id="SSF55874">
    <property type="entry name" value="ATPase domain of HSP90 chaperone/DNA topoisomerase II/histidine kinase"/>
    <property type="match status" value="1"/>
</dbReference>
<dbReference type="SMART" id="SM00086">
    <property type="entry name" value="PAC"/>
    <property type="match status" value="2"/>
</dbReference>
<accession>A0ABW2L1F0</accession>
<dbReference type="SMART" id="SM00387">
    <property type="entry name" value="HATPase_c"/>
    <property type="match status" value="1"/>
</dbReference>
<dbReference type="InterPro" id="IPR003661">
    <property type="entry name" value="HisK_dim/P_dom"/>
</dbReference>
<dbReference type="SMART" id="SM00388">
    <property type="entry name" value="HisKA"/>
    <property type="match status" value="1"/>
</dbReference>
<comment type="catalytic activity">
    <reaction evidence="1">
        <text>ATP + protein L-histidine = ADP + protein N-phospho-L-histidine.</text>
        <dbReference type="EC" id="2.7.13.3"/>
    </reaction>
</comment>
<comment type="caution">
    <text evidence="7">The sequence shown here is derived from an EMBL/GenBank/DDBJ whole genome shotgun (WGS) entry which is preliminary data.</text>
</comment>
<feature type="domain" description="PAC" evidence="6">
    <location>
        <begin position="211"/>
        <end position="265"/>
    </location>
</feature>
<keyword evidence="8" id="KW-1185">Reference proteome</keyword>
<feature type="domain" description="PAS" evidence="5">
    <location>
        <begin position="137"/>
        <end position="210"/>
    </location>
</feature>
<dbReference type="PROSITE" id="PS50109">
    <property type="entry name" value="HIS_KIN"/>
    <property type="match status" value="1"/>
</dbReference>
<dbReference type="InterPro" id="IPR000700">
    <property type="entry name" value="PAS-assoc_C"/>
</dbReference>
<dbReference type="Gene3D" id="3.30.450.20">
    <property type="entry name" value="PAS domain"/>
    <property type="match status" value="1"/>
</dbReference>
<dbReference type="Pfam" id="PF13426">
    <property type="entry name" value="PAS_9"/>
    <property type="match status" value="1"/>
</dbReference>
<dbReference type="PANTHER" id="PTHR43065:SF42">
    <property type="entry name" value="TWO-COMPONENT SENSOR PPRA"/>
    <property type="match status" value="1"/>
</dbReference>
<keyword evidence="3" id="KW-0597">Phosphoprotein</keyword>
<dbReference type="GO" id="GO:0005524">
    <property type="term" value="F:ATP binding"/>
    <property type="evidence" value="ECO:0007669"/>
    <property type="project" value="UniProtKB-KW"/>
</dbReference>
<dbReference type="InterPro" id="IPR036097">
    <property type="entry name" value="HisK_dim/P_sf"/>
</dbReference>